<accession>A0A9X1KW46</accession>
<dbReference type="SUPFAM" id="SSF51735">
    <property type="entry name" value="NAD(P)-binding Rossmann-fold domains"/>
    <property type="match status" value="1"/>
</dbReference>
<dbReference type="GO" id="GO:0004074">
    <property type="term" value="F:biliverdin reductase [NAD(P)H] activity"/>
    <property type="evidence" value="ECO:0007669"/>
    <property type="project" value="TreeGrafter"/>
</dbReference>
<evidence type="ECO:0000313" key="3">
    <source>
        <dbReference type="Proteomes" id="UP001139409"/>
    </source>
</evidence>
<organism evidence="2 3">
    <name type="scientific">Fulvivirga sedimenti</name>
    <dbReference type="NCBI Taxonomy" id="2879465"/>
    <lineage>
        <taxon>Bacteria</taxon>
        <taxon>Pseudomonadati</taxon>
        <taxon>Bacteroidota</taxon>
        <taxon>Cytophagia</taxon>
        <taxon>Cytophagales</taxon>
        <taxon>Fulvivirgaceae</taxon>
        <taxon>Fulvivirga</taxon>
    </lineage>
</organism>
<dbReference type="PANTHER" id="PTHR43355:SF2">
    <property type="entry name" value="FLAVIN REDUCTASE (NADPH)"/>
    <property type="match status" value="1"/>
</dbReference>
<proteinExistence type="predicted"/>
<dbReference type="AlphaFoldDB" id="A0A9X1KW46"/>
<name>A0A9X1KW46_9BACT</name>
<evidence type="ECO:0000259" key="1">
    <source>
        <dbReference type="Pfam" id="PF13460"/>
    </source>
</evidence>
<reference evidence="2" key="1">
    <citation type="submission" date="2021-09" db="EMBL/GenBank/DDBJ databases">
        <title>Fulvivirga sp. isolated from coastal sediment.</title>
        <authorList>
            <person name="Yu H."/>
        </authorList>
    </citation>
    <scope>NUCLEOTIDE SEQUENCE</scope>
    <source>
        <strain evidence="2">1062</strain>
    </source>
</reference>
<dbReference type="EMBL" id="JAIXNE010000001">
    <property type="protein sequence ID" value="MCA6073594.1"/>
    <property type="molecule type" value="Genomic_DNA"/>
</dbReference>
<dbReference type="InterPro" id="IPR051606">
    <property type="entry name" value="Polyketide_Oxido-like"/>
</dbReference>
<dbReference type="PANTHER" id="PTHR43355">
    <property type="entry name" value="FLAVIN REDUCTASE (NADPH)"/>
    <property type="match status" value="1"/>
</dbReference>
<dbReference type="Proteomes" id="UP001139409">
    <property type="component" value="Unassembled WGS sequence"/>
</dbReference>
<comment type="caution">
    <text evidence="2">The sequence shown here is derived from an EMBL/GenBank/DDBJ whole genome shotgun (WGS) entry which is preliminary data.</text>
</comment>
<sequence>MKILVLGGSGRTGQWVIQEALEAGFFVHALVRNQESLPAHDRLRILEGSCLKRKDLDKALTGTSAVVSTLNVSRKSDFTWSKLRSPEDLMSKTIESLIPLMYAHGISRLIAVSASGVGDSSGYLPGWFGWLIKNSNIRYAYADHERQEKLIRNSDLDWTVYRPVGLTNANKISKVKITGNDGPEPSLTISRRTLAHYIIESLENNLHFQESPIISTS</sequence>
<dbReference type="Gene3D" id="3.40.50.720">
    <property type="entry name" value="NAD(P)-binding Rossmann-like Domain"/>
    <property type="match status" value="1"/>
</dbReference>
<dbReference type="InterPro" id="IPR036291">
    <property type="entry name" value="NAD(P)-bd_dom_sf"/>
</dbReference>
<gene>
    <name evidence="2" type="ORF">LDX50_01890</name>
</gene>
<keyword evidence="3" id="KW-1185">Reference proteome</keyword>
<dbReference type="GO" id="GO:0042602">
    <property type="term" value="F:riboflavin reductase (NADPH) activity"/>
    <property type="evidence" value="ECO:0007669"/>
    <property type="project" value="TreeGrafter"/>
</dbReference>
<dbReference type="RefSeq" id="WP_225696708.1">
    <property type="nucleotide sequence ID" value="NZ_JAIXNE010000001.1"/>
</dbReference>
<feature type="domain" description="NAD(P)-binding" evidence="1">
    <location>
        <begin position="7"/>
        <end position="204"/>
    </location>
</feature>
<protein>
    <submittedName>
        <fullName evidence="2">NAD(P)H-binding protein</fullName>
    </submittedName>
</protein>
<evidence type="ECO:0000313" key="2">
    <source>
        <dbReference type="EMBL" id="MCA6073594.1"/>
    </source>
</evidence>
<dbReference type="Pfam" id="PF13460">
    <property type="entry name" value="NAD_binding_10"/>
    <property type="match status" value="1"/>
</dbReference>
<dbReference type="InterPro" id="IPR016040">
    <property type="entry name" value="NAD(P)-bd_dom"/>
</dbReference>